<name>A0AAD7JGS9_9AGAR</name>
<feature type="compositionally biased region" description="Acidic residues" evidence="1">
    <location>
        <begin position="125"/>
        <end position="135"/>
    </location>
</feature>
<evidence type="ECO:0000313" key="2">
    <source>
        <dbReference type="EMBL" id="KAJ7764514.1"/>
    </source>
</evidence>
<feature type="compositionally biased region" description="Basic and acidic residues" evidence="1">
    <location>
        <begin position="7"/>
        <end position="20"/>
    </location>
</feature>
<proteinExistence type="predicted"/>
<evidence type="ECO:0000256" key="1">
    <source>
        <dbReference type="SAM" id="MobiDB-lite"/>
    </source>
</evidence>
<evidence type="ECO:0008006" key="4">
    <source>
        <dbReference type="Google" id="ProtNLM"/>
    </source>
</evidence>
<evidence type="ECO:0000313" key="3">
    <source>
        <dbReference type="Proteomes" id="UP001215280"/>
    </source>
</evidence>
<dbReference type="EMBL" id="JARJLG010000037">
    <property type="protein sequence ID" value="KAJ7764514.1"/>
    <property type="molecule type" value="Genomic_DNA"/>
</dbReference>
<dbReference type="Proteomes" id="UP001215280">
    <property type="component" value="Unassembled WGS sequence"/>
</dbReference>
<reference evidence="2" key="1">
    <citation type="submission" date="2023-03" db="EMBL/GenBank/DDBJ databases">
        <title>Massive genome expansion in bonnet fungi (Mycena s.s.) driven by repeated elements and novel gene families across ecological guilds.</title>
        <authorList>
            <consortium name="Lawrence Berkeley National Laboratory"/>
            <person name="Harder C.B."/>
            <person name="Miyauchi S."/>
            <person name="Viragh M."/>
            <person name="Kuo A."/>
            <person name="Thoen E."/>
            <person name="Andreopoulos B."/>
            <person name="Lu D."/>
            <person name="Skrede I."/>
            <person name="Drula E."/>
            <person name="Henrissat B."/>
            <person name="Morin E."/>
            <person name="Kohler A."/>
            <person name="Barry K."/>
            <person name="LaButti K."/>
            <person name="Morin E."/>
            <person name="Salamov A."/>
            <person name="Lipzen A."/>
            <person name="Mereny Z."/>
            <person name="Hegedus B."/>
            <person name="Baldrian P."/>
            <person name="Stursova M."/>
            <person name="Weitz H."/>
            <person name="Taylor A."/>
            <person name="Grigoriev I.V."/>
            <person name="Nagy L.G."/>
            <person name="Martin F."/>
            <person name="Kauserud H."/>
        </authorList>
    </citation>
    <scope>NUCLEOTIDE SEQUENCE</scope>
    <source>
        <strain evidence="2">CBHHK188m</strain>
    </source>
</reference>
<keyword evidence="3" id="KW-1185">Reference proteome</keyword>
<protein>
    <recommendedName>
        <fullName evidence="4">Myb/SANT-like domain-containing protein</fullName>
    </recommendedName>
</protein>
<feature type="region of interest" description="Disordered" evidence="1">
    <location>
        <begin position="175"/>
        <end position="198"/>
    </location>
</feature>
<gene>
    <name evidence="2" type="ORF">DFH07DRAFT_770380</name>
</gene>
<accession>A0AAD7JGS9</accession>
<comment type="caution">
    <text evidence="2">The sequence shown here is derived from an EMBL/GenBank/DDBJ whole genome shotgun (WGS) entry which is preliminary data.</text>
</comment>
<feature type="region of interest" description="Disordered" evidence="1">
    <location>
        <begin position="121"/>
        <end position="150"/>
    </location>
</feature>
<feature type="compositionally biased region" description="Polar residues" evidence="1">
    <location>
        <begin position="413"/>
        <end position="429"/>
    </location>
</feature>
<dbReference type="AlphaFoldDB" id="A0AAD7JGS9"/>
<feature type="region of interest" description="Disordered" evidence="1">
    <location>
        <begin position="309"/>
        <end position="338"/>
    </location>
</feature>
<sequence>MGRKKNKENQDPDSNPEKNKWSRWNTDCDTVLIGQFTAEKAAGNQTDNAGWHQAAFTACAKALASSEKKSGGAVKTADACMTRWGMLKALCNKLPLFDEMANLVDGAVAMGEGAFQLGRAPSPDWPEELPSDDFPLDPSLHGAGGHVDVPSKEIQDLDTSRGGEDLDMEVEEDSYMAKQKPEEQHSVNTGGRMQSAGRADGRQIAGRCKNRAINAGYLPAPQILGRYQIYPISARPPDPEQMLGRFDVSRISARYLPGGQIQNLPTEQILSRCYKSKQPTFAEAPLVPKGQRSRRRSLEILRASNATPKCAPPAAHVAPDANSRRRNSRCCGGEGEDEVPLNEMSAGTERVTYLKKPNSLVRREGAVAGPSVVVGSEAREQDGGDCFRYYCNTNRKRKRKRKDHQRYPPQKKNAGTSLNRCGRRTNLSSRLARGAGG</sequence>
<organism evidence="2 3">
    <name type="scientific">Mycena maculata</name>
    <dbReference type="NCBI Taxonomy" id="230809"/>
    <lineage>
        <taxon>Eukaryota</taxon>
        <taxon>Fungi</taxon>
        <taxon>Dikarya</taxon>
        <taxon>Basidiomycota</taxon>
        <taxon>Agaricomycotina</taxon>
        <taxon>Agaricomycetes</taxon>
        <taxon>Agaricomycetidae</taxon>
        <taxon>Agaricales</taxon>
        <taxon>Marasmiineae</taxon>
        <taxon>Mycenaceae</taxon>
        <taxon>Mycena</taxon>
    </lineage>
</organism>
<feature type="region of interest" description="Disordered" evidence="1">
    <location>
        <begin position="397"/>
        <end position="437"/>
    </location>
</feature>
<feature type="region of interest" description="Disordered" evidence="1">
    <location>
        <begin position="1"/>
        <end position="24"/>
    </location>
</feature>